<name>A0ABW8CBI2_9ACTN</name>
<dbReference type="Pfam" id="PF01648">
    <property type="entry name" value="ACPS"/>
    <property type="match status" value="1"/>
</dbReference>
<evidence type="ECO:0000313" key="4">
    <source>
        <dbReference type="Proteomes" id="UP001614394"/>
    </source>
</evidence>
<reference evidence="3 4" key="1">
    <citation type="submission" date="2024-10" db="EMBL/GenBank/DDBJ databases">
        <title>The Natural Products Discovery Center: Release of the First 8490 Sequenced Strains for Exploring Actinobacteria Biosynthetic Diversity.</title>
        <authorList>
            <person name="Kalkreuter E."/>
            <person name="Kautsar S.A."/>
            <person name="Yang D."/>
            <person name="Bader C.D."/>
            <person name="Teijaro C.N."/>
            <person name="Fluegel L."/>
            <person name="Davis C.M."/>
            <person name="Simpson J.R."/>
            <person name="Lauterbach L."/>
            <person name="Steele A.D."/>
            <person name="Gui C."/>
            <person name="Meng S."/>
            <person name="Li G."/>
            <person name="Viehrig K."/>
            <person name="Ye F."/>
            <person name="Su P."/>
            <person name="Kiefer A.F."/>
            <person name="Nichols A."/>
            <person name="Cepeda A.J."/>
            <person name="Yan W."/>
            <person name="Fan B."/>
            <person name="Jiang Y."/>
            <person name="Adhikari A."/>
            <person name="Zheng C.-J."/>
            <person name="Schuster L."/>
            <person name="Cowan T.M."/>
            <person name="Smanski M.J."/>
            <person name="Chevrette M.G."/>
            <person name="De Carvalho L.P.S."/>
            <person name="Shen B."/>
        </authorList>
    </citation>
    <scope>NUCLEOTIDE SEQUENCE [LARGE SCALE GENOMIC DNA]</scope>
    <source>
        <strain evidence="3 4">NPDC053399</strain>
    </source>
</reference>
<dbReference type="RefSeq" id="WP_399652509.1">
    <property type="nucleotide sequence ID" value="NZ_JBITYG010000007.1"/>
</dbReference>
<accession>A0ABW8CBI2</accession>
<proteinExistence type="predicted"/>
<evidence type="ECO:0000256" key="1">
    <source>
        <dbReference type="ARBA" id="ARBA00022679"/>
    </source>
</evidence>
<dbReference type="InterPro" id="IPR036736">
    <property type="entry name" value="ACP-like_sf"/>
</dbReference>
<dbReference type="Gene3D" id="1.10.1200.10">
    <property type="entry name" value="ACP-like"/>
    <property type="match status" value="1"/>
</dbReference>
<dbReference type="SUPFAM" id="SSF56214">
    <property type="entry name" value="4'-phosphopantetheinyl transferase"/>
    <property type="match status" value="1"/>
</dbReference>
<protein>
    <submittedName>
        <fullName evidence="3">4'-phosphopantetheinyl transferase superfamily protein</fullName>
    </submittedName>
</protein>
<dbReference type="EMBL" id="JBITYG010000007">
    <property type="protein sequence ID" value="MFI9103443.1"/>
    <property type="molecule type" value="Genomic_DNA"/>
</dbReference>
<dbReference type="PROSITE" id="PS50075">
    <property type="entry name" value="CARRIER"/>
    <property type="match status" value="1"/>
</dbReference>
<feature type="domain" description="Carrier" evidence="2">
    <location>
        <begin position="210"/>
        <end position="284"/>
    </location>
</feature>
<dbReference type="InterPro" id="IPR008278">
    <property type="entry name" value="4-PPantetheinyl_Trfase_dom"/>
</dbReference>
<comment type="caution">
    <text evidence="3">The sequence shown here is derived from an EMBL/GenBank/DDBJ whole genome shotgun (WGS) entry which is preliminary data.</text>
</comment>
<dbReference type="GO" id="GO:0016740">
    <property type="term" value="F:transferase activity"/>
    <property type="evidence" value="ECO:0007669"/>
    <property type="project" value="UniProtKB-KW"/>
</dbReference>
<dbReference type="Proteomes" id="UP001614394">
    <property type="component" value="Unassembled WGS sequence"/>
</dbReference>
<dbReference type="Pfam" id="PF00550">
    <property type="entry name" value="PP-binding"/>
    <property type="match status" value="1"/>
</dbReference>
<dbReference type="InterPro" id="IPR037143">
    <property type="entry name" value="4-PPantetheinyl_Trfase_dom_sf"/>
</dbReference>
<dbReference type="SUPFAM" id="SSF47336">
    <property type="entry name" value="ACP-like"/>
    <property type="match status" value="1"/>
</dbReference>
<dbReference type="InterPro" id="IPR009081">
    <property type="entry name" value="PP-bd_ACP"/>
</dbReference>
<gene>
    <name evidence="3" type="ORF">ACIGXA_23255</name>
</gene>
<evidence type="ECO:0000313" key="3">
    <source>
        <dbReference type="EMBL" id="MFI9103443.1"/>
    </source>
</evidence>
<dbReference type="Gene3D" id="3.90.470.20">
    <property type="entry name" value="4'-phosphopantetheinyl transferase domain"/>
    <property type="match status" value="1"/>
</dbReference>
<sequence length="284" mass="30755">MWTRRPLAPTALTGPERARFAALTGRVQREQWLISRHALRTLLGVLGLPADTTGYAFPHCRLSLSHVGGAAVAAGLAVPAGGVVGVGVDLETARDARPETARFFLDERERSWLDTVPESARAAEHVRLWTVKEALYKADPANRHTVLLDYTTDDPAAGSGRARRRPPHDTAFGYTVFAYTAARFGEARIAVAAAFHRPPITPLRTATVPSVTFDDVAHRISATLSVPVDTLTPETNLWDLAADSFLLVEMAVDLQEEFDALFTQADLREVTTLGQLAGLVGAQP</sequence>
<keyword evidence="1 3" id="KW-0808">Transferase</keyword>
<evidence type="ECO:0000259" key="2">
    <source>
        <dbReference type="PROSITE" id="PS50075"/>
    </source>
</evidence>
<organism evidence="3 4">
    <name type="scientific">Streptomyces fildesensis</name>
    <dbReference type="NCBI Taxonomy" id="375757"/>
    <lineage>
        <taxon>Bacteria</taxon>
        <taxon>Bacillati</taxon>
        <taxon>Actinomycetota</taxon>
        <taxon>Actinomycetes</taxon>
        <taxon>Kitasatosporales</taxon>
        <taxon>Streptomycetaceae</taxon>
        <taxon>Streptomyces</taxon>
    </lineage>
</organism>
<keyword evidence="4" id="KW-1185">Reference proteome</keyword>